<reference evidence="5 7" key="1">
    <citation type="submission" date="2019-11" db="EMBL/GenBank/DDBJ databases">
        <title>Eggerthellaceae novel genus isolated from the rectal contents of marmort.</title>
        <authorList>
            <person name="Zhang G."/>
        </authorList>
    </citation>
    <scope>NUCLEOTIDE SEQUENCE [LARGE SCALE GENOMIC DNA]</scope>
    <source>
        <strain evidence="7">zg-886</strain>
        <strain evidence="5">Zg-886</strain>
    </source>
</reference>
<dbReference type="SUPFAM" id="SSF55874">
    <property type="entry name" value="ATPase domain of HSP90 chaperone/DNA topoisomerase II/histidine kinase"/>
    <property type="match status" value="1"/>
</dbReference>
<feature type="region of interest" description="Disordered" evidence="2">
    <location>
        <begin position="255"/>
        <end position="275"/>
    </location>
</feature>
<dbReference type="AlphaFoldDB" id="A0A9E6SUH5"/>
<dbReference type="Gene3D" id="3.30.565.10">
    <property type="entry name" value="Histidine kinase-like ATPase, C-terminal domain"/>
    <property type="match status" value="1"/>
</dbReference>
<dbReference type="EMBL" id="CP072829">
    <property type="protein sequence ID" value="QTU84247.1"/>
    <property type="molecule type" value="Genomic_DNA"/>
</dbReference>
<organism evidence="6 8">
    <name type="scientific">Xiamenia xianingshaonis</name>
    <dbReference type="NCBI Taxonomy" id="2682776"/>
    <lineage>
        <taxon>Bacteria</taxon>
        <taxon>Bacillati</taxon>
        <taxon>Actinomycetota</taxon>
        <taxon>Coriobacteriia</taxon>
        <taxon>Eggerthellales</taxon>
        <taxon>Eggerthellaceae</taxon>
        <taxon>Xiamenia</taxon>
    </lineage>
</organism>
<sequence length="326" mass="35714">MAQAGVRATTGGSVGLTLDALSSRVPWIRRAAYVLFPFSQLVALVFAAGCIAEYGLPPEQLAVVLAIAVCCIPVDFALLQMVRQAEKVDRERVRNRMLEQVLDEQEQQRACARRNLDEAEAIMDALRQWAQQLEAELEKNPQADDAQEQGSAKEALASLQAQARYCAHPIVNTLVGIKAQQFQKAGVMTVFDLRLPDALPFSDVEMCGIFSNLLDNAMHACENVAEGERFVQVQAVYDGETLVIVMRNSCSDRDRKRASRPQLVLGRPGRESEMPKHGWGLSILKSLAARHGGSLSTASEEGVFDTRLELRGDVSHASPQKGVSGR</sequence>
<reference evidence="6" key="2">
    <citation type="submission" date="2021-04" db="EMBL/GenBank/DDBJ databases">
        <title>Novel species in family Eggerthellaceae.</title>
        <authorList>
            <person name="Zhang G."/>
        </authorList>
    </citation>
    <scope>NUCLEOTIDE SEQUENCE</scope>
    <source>
        <strain evidence="6">Zg-886</strain>
    </source>
</reference>
<accession>A0A9E6SUH5</accession>
<feature type="domain" description="Sensor histidine kinase NatK-like C-terminal" evidence="4">
    <location>
        <begin position="204"/>
        <end position="309"/>
    </location>
</feature>
<evidence type="ECO:0000256" key="1">
    <source>
        <dbReference type="SAM" id="Coils"/>
    </source>
</evidence>
<keyword evidence="1" id="KW-0175">Coiled coil</keyword>
<feature type="transmembrane region" description="Helical" evidence="3">
    <location>
        <begin position="61"/>
        <end position="82"/>
    </location>
</feature>
<dbReference type="Proteomes" id="UP000671910">
    <property type="component" value="Chromosome"/>
</dbReference>
<evidence type="ECO:0000256" key="2">
    <source>
        <dbReference type="SAM" id="MobiDB-lite"/>
    </source>
</evidence>
<keyword evidence="3" id="KW-1133">Transmembrane helix</keyword>
<evidence type="ECO:0000256" key="3">
    <source>
        <dbReference type="SAM" id="Phobius"/>
    </source>
</evidence>
<name>A0A9E6SUH5_9ACTN</name>
<dbReference type="Pfam" id="PF14501">
    <property type="entry name" value="HATPase_c_5"/>
    <property type="match status" value="1"/>
</dbReference>
<dbReference type="InterPro" id="IPR032834">
    <property type="entry name" value="NatK-like_C"/>
</dbReference>
<dbReference type="RefSeq" id="WP_166340429.1">
    <property type="nucleotide sequence ID" value="NZ_CP072829.1"/>
</dbReference>
<keyword evidence="3" id="KW-0812">Transmembrane</keyword>
<dbReference type="InterPro" id="IPR036890">
    <property type="entry name" value="HATPase_C_sf"/>
</dbReference>
<gene>
    <name evidence="5" type="ORF">GMI68_09315</name>
    <name evidence="6" type="ORF">J7S26_07840</name>
</gene>
<feature type="transmembrane region" description="Helical" evidence="3">
    <location>
        <begin position="31"/>
        <end position="55"/>
    </location>
</feature>
<evidence type="ECO:0000313" key="7">
    <source>
        <dbReference type="Proteomes" id="UP000636394"/>
    </source>
</evidence>
<proteinExistence type="predicted"/>
<evidence type="ECO:0000313" key="8">
    <source>
        <dbReference type="Proteomes" id="UP000671910"/>
    </source>
</evidence>
<keyword evidence="3" id="KW-0472">Membrane</keyword>
<evidence type="ECO:0000313" key="6">
    <source>
        <dbReference type="EMBL" id="QTU84247.1"/>
    </source>
</evidence>
<dbReference type="Proteomes" id="UP000636394">
    <property type="component" value="Unassembled WGS sequence"/>
</dbReference>
<keyword evidence="7" id="KW-1185">Reference proteome</keyword>
<feature type="coiled-coil region" evidence="1">
    <location>
        <begin position="88"/>
        <end position="136"/>
    </location>
</feature>
<evidence type="ECO:0000259" key="4">
    <source>
        <dbReference type="Pfam" id="PF14501"/>
    </source>
</evidence>
<dbReference type="EMBL" id="WPCR01000015">
    <property type="protein sequence ID" value="NHM14947.1"/>
    <property type="molecule type" value="Genomic_DNA"/>
</dbReference>
<dbReference type="KEGG" id="ebz:J7S26_07840"/>
<evidence type="ECO:0000313" key="5">
    <source>
        <dbReference type="EMBL" id="NHM14947.1"/>
    </source>
</evidence>
<protein>
    <submittedName>
        <fullName evidence="6">GHKL domain-containing protein</fullName>
    </submittedName>
</protein>